<evidence type="ECO:0000313" key="4">
    <source>
        <dbReference type="EMBL" id="KAF3851754.1"/>
    </source>
</evidence>
<keyword evidence="3" id="KW-0732">Signal</keyword>
<dbReference type="AlphaFoldDB" id="A0A7J5YQB3"/>
<feature type="signal peptide" evidence="3">
    <location>
        <begin position="1"/>
        <end position="27"/>
    </location>
</feature>
<dbReference type="InterPro" id="IPR039492">
    <property type="entry name" value="TMEM109"/>
</dbReference>
<dbReference type="Proteomes" id="UP000518266">
    <property type="component" value="Unassembled WGS sequence"/>
</dbReference>
<feature type="transmembrane region" description="Helical" evidence="2">
    <location>
        <begin position="82"/>
        <end position="100"/>
    </location>
</feature>
<keyword evidence="2" id="KW-0812">Transmembrane</keyword>
<keyword evidence="2" id="KW-0472">Membrane</keyword>
<organism evidence="4 5">
    <name type="scientific">Dissostichus mawsoni</name>
    <name type="common">Antarctic cod</name>
    <dbReference type="NCBI Taxonomy" id="36200"/>
    <lineage>
        <taxon>Eukaryota</taxon>
        <taxon>Metazoa</taxon>
        <taxon>Chordata</taxon>
        <taxon>Craniata</taxon>
        <taxon>Vertebrata</taxon>
        <taxon>Euteleostomi</taxon>
        <taxon>Actinopterygii</taxon>
        <taxon>Neopterygii</taxon>
        <taxon>Teleostei</taxon>
        <taxon>Neoteleostei</taxon>
        <taxon>Acanthomorphata</taxon>
        <taxon>Eupercaria</taxon>
        <taxon>Perciformes</taxon>
        <taxon>Notothenioidei</taxon>
        <taxon>Nototheniidae</taxon>
        <taxon>Dissostichus</taxon>
    </lineage>
</organism>
<dbReference type="OrthoDB" id="8818627at2759"/>
<feature type="transmembrane region" description="Helical" evidence="2">
    <location>
        <begin position="130"/>
        <end position="150"/>
    </location>
</feature>
<evidence type="ECO:0000256" key="1">
    <source>
        <dbReference type="SAM" id="Coils"/>
    </source>
</evidence>
<keyword evidence="2" id="KW-1133">Transmembrane helix</keyword>
<feature type="transmembrane region" description="Helical" evidence="2">
    <location>
        <begin position="107"/>
        <end position="124"/>
    </location>
</feature>
<comment type="caution">
    <text evidence="4">The sequence shown here is derived from an EMBL/GenBank/DDBJ whole genome shotgun (WGS) entry which is preliminary data.</text>
</comment>
<evidence type="ECO:0000256" key="3">
    <source>
        <dbReference type="SAM" id="SignalP"/>
    </source>
</evidence>
<dbReference type="PANTHER" id="PTHR14550">
    <property type="entry name" value="TRANSMEMBRANE PROTEIN 109"/>
    <property type="match status" value="1"/>
</dbReference>
<gene>
    <name evidence="4" type="ORF">F7725_005109</name>
</gene>
<dbReference type="Pfam" id="PF14965">
    <property type="entry name" value="BRI3BP"/>
    <property type="match status" value="1"/>
</dbReference>
<name>A0A7J5YQB3_DISMA</name>
<feature type="chain" id="PRO_5029570047" evidence="3">
    <location>
        <begin position="28"/>
        <end position="285"/>
    </location>
</feature>
<keyword evidence="5" id="KW-1185">Reference proteome</keyword>
<reference evidence="4 5" key="1">
    <citation type="submission" date="2020-03" db="EMBL/GenBank/DDBJ databases">
        <title>Dissostichus mawsoni Genome sequencing and assembly.</title>
        <authorList>
            <person name="Park H."/>
        </authorList>
    </citation>
    <scope>NUCLEOTIDE SEQUENCE [LARGE SCALE GENOMIC DNA]</scope>
    <source>
        <strain evidence="4">DM0001</strain>
        <tissue evidence="4">Muscle</tissue>
    </source>
</reference>
<sequence length="285" mass="31964">MFAYSYQTAVHGLCVLSALWLSNPVSGEKVLESPGMIQDLREALAELAGEGRSYLGRLAGEQTLLSVHKQSEPRGGELCCQWVIVALIGYSLISFVFHLVASTLRRAMWLLKVGVALVCFGLILRDHSVGTHTMVVRLGCGCVCVLLGVGSLQRSTAVDKTAHLEEQVKTLERRLREMERWRRTEDLPVENKAKDWYLLHSDVCVQHSINVFYHEDEIRKYCVDLSMCRTAAEGILPSVSALQNRLFEDSSRILSEWSFQHPNSSRVLILSEQTEKVPSSSKISM</sequence>
<dbReference type="GO" id="GO:0071480">
    <property type="term" value="P:cellular response to gamma radiation"/>
    <property type="evidence" value="ECO:0007669"/>
    <property type="project" value="InterPro"/>
</dbReference>
<evidence type="ECO:0000256" key="2">
    <source>
        <dbReference type="SAM" id="Phobius"/>
    </source>
</evidence>
<dbReference type="GO" id="GO:0042771">
    <property type="term" value="P:intrinsic apoptotic signaling pathway in response to DNA damage by p53 class mediator"/>
    <property type="evidence" value="ECO:0007669"/>
    <property type="project" value="TreeGrafter"/>
</dbReference>
<feature type="coiled-coil region" evidence="1">
    <location>
        <begin position="154"/>
        <end position="181"/>
    </location>
</feature>
<dbReference type="EMBL" id="JAAKFY010000009">
    <property type="protein sequence ID" value="KAF3851754.1"/>
    <property type="molecule type" value="Genomic_DNA"/>
</dbReference>
<protein>
    <submittedName>
        <fullName evidence="4">Uncharacterized protein</fullName>
    </submittedName>
</protein>
<dbReference type="PANTHER" id="PTHR14550:SF2">
    <property type="entry name" value="TRANSMEMBRANE PROTEIN 109"/>
    <property type="match status" value="1"/>
</dbReference>
<proteinExistence type="predicted"/>
<evidence type="ECO:0000313" key="5">
    <source>
        <dbReference type="Proteomes" id="UP000518266"/>
    </source>
</evidence>
<accession>A0A7J5YQB3</accession>
<keyword evidence="1" id="KW-0175">Coiled coil</keyword>